<evidence type="ECO:0000259" key="13">
    <source>
        <dbReference type="Pfam" id="PF04101"/>
    </source>
</evidence>
<evidence type="ECO:0000256" key="7">
    <source>
        <dbReference type="ARBA" id="ARBA00022679"/>
    </source>
</evidence>
<proteinExistence type="inferred from homology"/>
<evidence type="ECO:0000256" key="2">
    <source>
        <dbReference type="ARBA" id="ARBA00006962"/>
    </source>
</evidence>
<keyword evidence="7 12" id="KW-0808">Transferase</keyword>
<dbReference type="RefSeq" id="XP_056036913.1">
    <property type="nucleotide sequence ID" value="XM_056180655.1"/>
</dbReference>
<comment type="catalytic activity">
    <reaction evidence="11">
        <text>an N-acetyl-alpha-D-glucosaminyl-diphospho-di-trans,poly-cis-dolichol + UDP-N-acetyl-alpha-D-glucosamine = an N,N'-diacetylchitobiosyl-diphospho-di-trans,poly-cis-dolichol + UDP + H(+)</text>
        <dbReference type="Rhea" id="RHEA:23380"/>
        <dbReference type="Rhea" id="RHEA-COMP:19507"/>
        <dbReference type="Rhea" id="RHEA-COMP:19510"/>
        <dbReference type="ChEBI" id="CHEBI:15378"/>
        <dbReference type="ChEBI" id="CHEBI:57269"/>
        <dbReference type="ChEBI" id="CHEBI:57705"/>
        <dbReference type="ChEBI" id="CHEBI:58223"/>
        <dbReference type="ChEBI" id="CHEBI:58427"/>
        <dbReference type="EC" id="2.4.1.141"/>
    </reaction>
</comment>
<evidence type="ECO:0000256" key="11">
    <source>
        <dbReference type="ARBA" id="ARBA00048184"/>
    </source>
</evidence>
<evidence type="ECO:0000256" key="6">
    <source>
        <dbReference type="ARBA" id="ARBA00022676"/>
    </source>
</evidence>
<organism evidence="14 15">
    <name type="scientific">Schizosaccharomyces osmophilus</name>
    <dbReference type="NCBI Taxonomy" id="2545709"/>
    <lineage>
        <taxon>Eukaryota</taxon>
        <taxon>Fungi</taxon>
        <taxon>Dikarya</taxon>
        <taxon>Ascomycota</taxon>
        <taxon>Taphrinomycotina</taxon>
        <taxon>Schizosaccharomycetes</taxon>
        <taxon>Schizosaccharomycetales</taxon>
        <taxon>Schizosaccharomycetaceae</taxon>
        <taxon>Schizosaccharomyces</taxon>
    </lineage>
</organism>
<protein>
    <recommendedName>
        <fullName evidence="5 12">UDP-N-acetylglucosamine transferase subunit ALG13</fullName>
        <ecNumber evidence="4 12">2.4.1.141</ecNumber>
    </recommendedName>
    <alternativeName>
        <fullName evidence="10 12">Asparagine-linked glycosylation protein 13</fullName>
    </alternativeName>
</protein>
<comment type="subunit">
    <text evidence="3 12">Heterodimer with ALG14 to form a functional enzyme.</text>
</comment>
<comment type="subcellular location">
    <subcellularLocation>
        <location evidence="1 12">Endoplasmic reticulum</location>
    </subcellularLocation>
</comment>
<keyword evidence="15" id="KW-1185">Reference proteome</keyword>
<dbReference type="KEGG" id="som:SOMG_01862"/>
<dbReference type="SUPFAM" id="SSF53756">
    <property type="entry name" value="UDP-Glycosyltransferase/glycogen phosphorylase"/>
    <property type="match status" value="1"/>
</dbReference>
<evidence type="ECO:0000313" key="14">
    <source>
        <dbReference type="EMBL" id="WBW72670.1"/>
    </source>
</evidence>
<dbReference type="GO" id="GO:0005783">
    <property type="term" value="C:endoplasmic reticulum"/>
    <property type="evidence" value="ECO:0007669"/>
    <property type="project" value="UniProtKB-SubCell"/>
</dbReference>
<evidence type="ECO:0000256" key="10">
    <source>
        <dbReference type="ARBA" id="ARBA00032061"/>
    </source>
</evidence>
<dbReference type="InterPro" id="IPR039042">
    <property type="entry name" value="Alg13-like"/>
</dbReference>
<name>A0AAE9WB55_9SCHI</name>
<dbReference type="AlphaFoldDB" id="A0AAE9WB55"/>
<dbReference type="GO" id="GO:0006488">
    <property type="term" value="P:dolichol-linked oligosaccharide biosynthetic process"/>
    <property type="evidence" value="ECO:0007669"/>
    <property type="project" value="InterPro"/>
</dbReference>
<dbReference type="InterPro" id="IPR007235">
    <property type="entry name" value="Glyco_trans_28_C"/>
</dbReference>
<evidence type="ECO:0000256" key="3">
    <source>
        <dbReference type="ARBA" id="ARBA00011198"/>
    </source>
</evidence>
<comment type="function">
    <text evidence="9 12">Involved in protein N-glycosylation. Essential for the second step of the dolichol-linked oligosaccharide pathway.</text>
</comment>
<dbReference type="GeneID" id="80875344"/>
<dbReference type="EMBL" id="CP115611">
    <property type="protein sequence ID" value="WBW72670.1"/>
    <property type="molecule type" value="Genomic_DNA"/>
</dbReference>
<keyword evidence="6 12" id="KW-0328">Glycosyltransferase</keyword>
<dbReference type="GO" id="GO:0004577">
    <property type="term" value="F:N-acetylglucosaminyldiphosphodolichol N-acetylglucosaminyltransferase activity"/>
    <property type="evidence" value="ECO:0007669"/>
    <property type="project" value="UniProtKB-EC"/>
</dbReference>
<evidence type="ECO:0000256" key="9">
    <source>
        <dbReference type="ARBA" id="ARBA00024804"/>
    </source>
</evidence>
<evidence type="ECO:0000256" key="5">
    <source>
        <dbReference type="ARBA" id="ARBA00017468"/>
    </source>
</evidence>
<feature type="domain" description="Glycosyl transferase family 28 C-terminal" evidence="13">
    <location>
        <begin position="4"/>
        <end position="150"/>
    </location>
</feature>
<dbReference type="PANTHER" id="PTHR12867">
    <property type="entry name" value="GLYCOSYL TRANSFERASE-RELATED"/>
    <property type="match status" value="1"/>
</dbReference>
<sequence length="163" mass="17804">MKAFVTVGSTRFDELVSSVLHAETQYQLLQHGITQLIVQFGNGKEAFGTPKPIKGISISGFDYAPEIGSYIDSSSIVISHAGAGSILQCLRAQKPLIVVPNESLMDNHQLELANKLASLDYLITCSYRDLAQGVEALFSTKLKPFPEPEYSAFRNVLSDVLIN</sequence>
<accession>A0AAE9WB55</accession>
<dbReference type="PANTHER" id="PTHR12867:SF6">
    <property type="entry name" value="N-ACETYLGLUCOSAMINYLDIPHOSPHODOLICHOL N-ACETYLGLUCOSAMINYLTRANSFERASE"/>
    <property type="match status" value="1"/>
</dbReference>
<keyword evidence="8 12" id="KW-0256">Endoplasmic reticulum</keyword>
<evidence type="ECO:0000313" key="15">
    <source>
        <dbReference type="Proteomes" id="UP001212411"/>
    </source>
</evidence>
<reference evidence="14 15" key="1">
    <citation type="journal article" date="2023" name="G3 (Bethesda)">
        <title>A high-quality reference genome for the fission yeast Schizosaccharomyces osmophilus.</title>
        <authorList>
            <person name="Jia G.S."/>
            <person name="Zhang W.C."/>
            <person name="Liang Y."/>
            <person name="Liu X.H."/>
            <person name="Rhind N."/>
            <person name="Pidoux A."/>
            <person name="Brysch-Herzberg M."/>
            <person name="Du L.L."/>
        </authorList>
    </citation>
    <scope>NUCLEOTIDE SEQUENCE [LARGE SCALE GENOMIC DNA]</scope>
    <source>
        <strain evidence="14 15">CBS 15793</strain>
    </source>
</reference>
<comment type="similarity">
    <text evidence="2 12">Belongs to the glycosyltransferase 28 family.</text>
</comment>
<dbReference type="Proteomes" id="UP001212411">
    <property type="component" value="Chromosome 1"/>
</dbReference>
<evidence type="ECO:0000256" key="8">
    <source>
        <dbReference type="ARBA" id="ARBA00022824"/>
    </source>
</evidence>
<evidence type="ECO:0000256" key="12">
    <source>
        <dbReference type="RuleBase" id="RU362128"/>
    </source>
</evidence>
<gene>
    <name evidence="14" type="primary">alg13</name>
    <name evidence="12" type="synonym">ALG13</name>
    <name evidence="14" type="ORF">SOMG_01862</name>
</gene>
<dbReference type="EC" id="2.4.1.141" evidence="4 12"/>
<evidence type="ECO:0000256" key="4">
    <source>
        <dbReference type="ARBA" id="ARBA00012614"/>
    </source>
</evidence>
<dbReference type="Gene3D" id="3.40.50.2000">
    <property type="entry name" value="Glycogen Phosphorylase B"/>
    <property type="match status" value="1"/>
</dbReference>
<evidence type="ECO:0000256" key="1">
    <source>
        <dbReference type="ARBA" id="ARBA00004240"/>
    </source>
</evidence>
<dbReference type="Pfam" id="PF04101">
    <property type="entry name" value="Glyco_tran_28_C"/>
    <property type="match status" value="1"/>
</dbReference>